<dbReference type="InterPro" id="IPR023213">
    <property type="entry name" value="CAT-like_dom_sf"/>
</dbReference>
<dbReference type="GO" id="GO:0008811">
    <property type="term" value="F:chloramphenicol O-acetyltransferase activity"/>
    <property type="evidence" value="ECO:0007669"/>
    <property type="project" value="InterPro"/>
</dbReference>
<dbReference type="AlphaFoldDB" id="A0A4S2ARA5"/>
<evidence type="ECO:0000313" key="1">
    <source>
        <dbReference type="EMBL" id="TGY03846.1"/>
    </source>
</evidence>
<dbReference type="RefSeq" id="WP_136010560.1">
    <property type="nucleotide sequence ID" value="NZ_SRYZ01000026.1"/>
</dbReference>
<keyword evidence="2" id="KW-1185">Reference proteome</keyword>
<organism evidence="1 2">
    <name type="scientific">Bacteroides muris</name>
    <name type="common">ex Afrizal et al. 2022</name>
    <dbReference type="NCBI Taxonomy" id="2516960"/>
    <lineage>
        <taxon>Bacteria</taxon>
        <taxon>Pseudomonadati</taxon>
        <taxon>Bacteroidota</taxon>
        <taxon>Bacteroidia</taxon>
        <taxon>Bacteroidales</taxon>
        <taxon>Bacteroidaceae</taxon>
        <taxon>Bacteroides</taxon>
    </lineage>
</organism>
<accession>A0A4S2ARA5</accession>
<name>A0A4S2ARA5_9BACE</name>
<keyword evidence="1" id="KW-0808">Transferase</keyword>
<dbReference type="Gene3D" id="3.30.559.10">
    <property type="entry name" value="Chloramphenicol acetyltransferase-like domain"/>
    <property type="match status" value="1"/>
</dbReference>
<proteinExistence type="predicted"/>
<comment type="caution">
    <text evidence="1">The sequence shown here is derived from an EMBL/GenBank/DDBJ whole genome shotgun (WGS) entry which is preliminary data.</text>
</comment>
<reference evidence="1 2" key="1">
    <citation type="submission" date="2019-04" db="EMBL/GenBank/DDBJ databases">
        <title>Microbes associate with the intestines of laboratory mice.</title>
        <authorList>
            <person name="Navarre W."/>
            <person name="Wong E."/>
            <person name="Huang K."/>
            <person name="Tropini C."/>
            <person name="Ng K."/>
            <person name="Yu B."/>
        </authorList>
    </citation>
    <scope>NUCLEOTIDE SEQUENCE [LARGE SCALE GENOMIC DNA]</scope>
    <source>
        <strain evidence="1 2">NM69_E16B</strain>
    </source>
</reference>
<dbReference type="SUPFAM" id="SSF52777">
    <property type="entry name" value="CoA-dependent acyltransferases"/>
    <property type="match status" value="1"/>
</dbReference>
<protein>
    <submittedName>
        <fullName evidence="1">Chloramphenicol acetyltransferase</fullName>
    </submittedName>
</protein>
<dbReference type="SMART" id="SM01059">
    <property type="entry name" value="CAT"/>
    <property type="match status" value="1"/>
</dbReference>
<sequence length="225" mass="25681">MKHIIDIDAWERRDNYGFFRGFANSWYSVTTEIDCTEASASARAMKHSFFLYYLYAVLRSANEVDELRYRTDKEGRVVFHDRVDIISPIAVPGKTFYTVRIPYHEDFERFYAAAFALITNIPEDGDPYGAEKVLASQGDYDVVHLSAVPKMYFTSISYTIAEVGNGCSYPLMTAGKVVTREGRLVLPLSIYVNHAFVDGSHLTSFFGKVEKYLKEINSPMPRLFN</sequence>
<dbReference type="EMBL" id="SRYZ01000026">
    <property type="protein sequence ID" value="TGY03846.1"/>
    <property type="molecule type" value="Genomic_DNA"/>
</dbReference>
<dbReference type="PANTHER" id="PTHR38474:SF1">
    <property type="entry name" value="SLR0299 PROTEIN"/>
    <property type="match status" value="1"/>
</dbReference>
<evidence type="ECO:0000313" key="2">
    <source>
        <dbReference type="Proteomes" id="UP000310532"/>
    </source>
</evidence>
<dbReference type="PANTHER" id="PTHR38474">
    <property type="entry name" value="SLR0299 PROTEIN"/>
    <property type="match status" value="1"/>
</dbReference>
<gene>
    <name evidence="1" type="ORF">E5355_11910</name>
</gene>
<dbReference type="Pfam" id="PF00302">
    <property type="entry name" value="CAT"/>
    <property type="match status" value="1"/>
</dbReference>
<dbReference type="Proteomes" id="UP000310532">
    <property type="component" value="Unassembled WGS sequence"/>
</dbReference>
<dbReference type="InterPro" id="IPR001707">
    <property type="entry name" value="Cmp_AcTrfase"/>
</dbReference>